<keyword evidence="1" id="KW-0456">Lyase</keyword>
<dbReference type="GO" id="GO:0005737">
    <property type="term" value="C:cytoplasm"/>
    <property type="evidence" value="ECO:0007669"/>
    <property type="project" value="TreeGrafter"/>
</dbReference>
<accession>A0A7K0K4C1</accession>
<evidence type="ECO:0000259" key="2">
    <source>
        <dbReference type="Pfam" id="PF04909"/>
    </source>
</evidence>
<dbReference type="InterPro" id="IPR032465">
    <property type="entry name" value="ACMSD"/>
</dbReference>
<dbReference type="PANTHER" id="PTHR21240">
    <property type="entry name" value="2-AMINO-3-CARBOXYLMUCONATE-6-SEMIALDEHYDE DECARBOXYLASE"/>
    <property type="match status" value="1"/>
</dbReference>
<comment type="caution">
    <text evidence="3">The sequence shown here is derived from an EMBL/GenBank/DDBJ whole genome shotgun (WGS) entry which is preliminary data.</text>
</comment>
<keyword evidence="4" id="KW-1185">Reference proteome</keyword>
<dbReference type="RefSeq" id="WP_154545759.1">
    <property type="nucleotide sequence ID" value="NZ_JAQYQY010000042.1"/>
</dbReference>
<evidence type="ECO:0000313" key="3">
    <source>
        <dbReference type="EMBL" id="MST50268.1"/>
    </source>
</evidence>
<keyword evidence="3" id="KW-0378">Hydrolase</keyword>
<dbReference type="GO" id="GO:0016831">
    <property type="term" value="F:carboxy-lyase activity"/>
    <property type="evidence" value="ECO:0007669"/>
    <property type="project" value="InterPro"/>
</dbReference>
<name>A0A7K0K4C1_9ACTO</name>
<sequence length="320" mass="35558">MVIDTHAHLYPARYLDFLESIGIDPASTKIARNLRADDSEADLRARFQMMDDAGVDLQVLSATPQLPMGSAPGAVSAENAAKAARMINDIYAAAVSTHPDRFRAYGAIPLPFVEESLTEIAYVLDDLKFFGVAINTFVGADGALTDPAYEPVFEELNRRGAIVYIHPAGHCAGCQTMIDHGLTWVNGAPMEDAIATLELLKADYPHRFPNIRFHIAHLGGDLAFLSQRLEDNYDDWGSFAHSPRETLKNLWFDAANFYAPSLRMALETYNPDHIMGGSDYPYFQDDKYVRAFDYIRNSGVDKATINKVLSDNAARLYRLD</sequence>
<dbReference type="AlphaFoldDB" id="A0A7K0K4C1"/>
<dbReference type="Gene3D" id="3.20.20.140">
    <property type="entry name" value="Metal-dependent hydrolases"/>
    <property type="match status" value="1"/>
</dbReference>
<gene>
    <name evidence="3" type="ORF">FYJ63_08505</name>
</gene>
<feature type="domain" description="Amidohydrolase-related" evidence="2">
    <location>
        <begin position="3"/>
        <end position="319"/>
    </location>
</feature>
<protein>
    <submittedName>
        <fullName evidence="3">Amidohydrolase</fullName>
    </submittedName>
</protein>
<dbReference type="InterPro" id="IPR006680">
    <property type="entry name" value="Amidohydro-rel"/>
</dbReference>
<evidence type="ECO:0000256" key="1">
    <source>
        <dbReference type="ARBA" id="ARBA00023239"/>
    </source>
</evidence>
<evidence type="ECO:0000313" key="4">
    <source>
        <dbReference type="Proteomes" id="UP000442535"/>
    </source>
</evidence>
<dbReference type="Pfam" id="PF04909">
    <property type="entry name" value="Amidohydro_2"/>
    <property type="match status" value="1"/>
</dbReference>
<proteinExistence type="predicted"/>
<dbReference type="SUPFAM" id="SSF51556">
    <property type="entry name" value="Metallo-dependent hydrolases"/>
    <property type="match status" value="1"/>
</dbReference>
<dbReference type="InterPro" id="IPR032466">
    <property type="entry name" value="Metal_Hydrolase"/>
</dbReference>
<organism evidence="3 4">
    <name type="scientific">Mobiluncus porci</name>
    <dbReference type="NCBI Taxonomy" id="2652278"/>
    <lineage>
        <taxon>Bacteria</taxon>
        <taxon>Bacillati</taxon>
        <taxon>Actinomycetota</taxon>
        <taxon>Actinomycetes</taxon>
        <taxon>Actinomycetales</taxon>
        <taxon>Actinomycetaceae</taxon>
        <taxon>Mobiluncus</taxon>
    </lineage>
</organism>
<dbReference type="CDD" id="cd01292">
    <property type="entry name" value="metallo-dependent_hydrolases"/>
    <property type="match status" value="1"/>
</dbReference>
<dbReference type="GO" id="GO:0016787">
    <property type="term" value="F:hydrolase activity"/>
    <property type="evidence" value="ECO:0007669"/>
    <property type="project" value="UniProtKB-KW"/>
</dbReference>
<dbReference type="Proteomes" id="UP000442535">
    <property type="component" value="Unassembled WGS sequence"/>
</dbReference>
<dbReference type="GO" id="GO:0019748">
    <property type="term" value="P:secondary metabolic process"/>
    <property type="evidence" value="ECO:0007669"/>
    <property type="project" value="TreeGrafter"/>
</dbReference>
<reference evidence="3 4" key="1">
    <citation type="submission" date="2019-08" db="EMBL/GenBank/DDBJ databases">
        <title>In-depth cultivation of the pig gut microbiome towards novel bacterial diversity and tailored functional studies.</title>
        <authorList>
            <person name="Wylensek D."/>
            <person name="Hitch T.C.A."/>
            <person name="Clavel T."/>
        </authorList>
    </citation>
    <scope>NUCLEOTIDE SEQUENCE [LARGE SCALE GENOMIC DNA]</scope>
    <source>
        <strain evidence="3 4">RF-GAM-744-WT-7</strain>
    </source>
</reference>
<dbReference type="EMBL" id="VUMY01000016">
    <property type="protein sequence ID" value="MST50268.1"/>
    <property type="molecule type" value="Genomic_DNA"/>
</dbReference>
<dbReference type="PANTHER" id="PTHR21240:SF28">
    <property type="entry name" value="ISO-OROTATE DECARBOXYLASE (EUROFUNG)"/>
    <property type="match status" value="1"/>
</dbReference>